<feature type="transmembrane region" description="Helical" evidence="2">
    <location>
        <begin position="296"/>
        <end position="313"/>
    </location>
</feature>
<dbReference type="AlphaFoldDB" id="A0A914BI62"/>
<feature type="transmembrane region" description="Helical" evidence="2">
    <location>
        <begin position="12"/>
        <end position="37"/>
    </location>
</feature>
<dbReference type="EnsemblMetazoa" id="XM_038220044.1">
    <property type="protein sequence ID" value="XP_038075972.1"/>
    <property type="gene ID" value="LOC119743629"/>
</dbReference>
<dbReference type="Gene3D" id="1.20.1250.20">
    <property type="entry name" value="MFS general substrate transporter like domains"/>
    <property type="match status" value="1"/>
</dbReference>
<keyword evidence="2" id="KW-1133">Transmembrane helix</keyword>
<dbReference type="PANTHER" id="PTHR11360:SF284">
    <property type="entry name" value="EG:103B4.3 PROTEIN-RELATED"/>
    <property type="match status" value="1"/>
</dbReference>
<dbReference type="Proteomes" id="UP000887568">
    <property type="component" value="Unplaced"/>
</dbReference>
<feature type="domain" description="Major facilitator superfamily (MFS) profile" evidence="3">
    <location>
        <begin position="14"/>
        <end position="411"/>
    </location>
</feature>
<feature type="transmembrane region" description="Helical" evidence="2">
    <location>
        <begin position="266"/>
        <end position="284"/>
    </location>
</feature>
<keyword evidence="5" id="KW-1185">Reference proteome</keyword>
<feature type="transmembrane region" description="Helical" evidence="2">
    <location>
        <begin position="222"/>
        <end position="246"/>
    </location>
</feature>
<feature type="transmembrane region" description="Helical" evidence="2">
    <location>
        <begin position="52"/>
        <end position="73"/>
    </location>
</feature>
<dbReference type="OMA" id="ANICVNI"/>
<dbReference type="SUPFAM" id="SSF103473">
    <property type="entry name" value="MFS general substrate transporter"/>
    <property type="match status" value="1"/>
</dbReference>
<evidence type="ECO:0000313" key="5">
    <source>
        <dbReference type="Proteomes" id="UP000887568"/>
    </source>
</evidence>
<dbReference type="GO" id="GO:0008028">
    <property type="term" value="F:monocarboxylic acid transmembrane transporter activity"/>
    <property type="evidence" value="ECO:0007669"/>
    <property type="project" value="TreeGrafter"/>
</dbReference>
<keyword evidence="2" id="KW-0472">Membrane</keyword>
<dbReference type="PANTHER" id="PTHR11360">
    <property type="entry name" value="MONOCARBOXYLATE TRANSPORTER"/>
    <property type="match status" value="1"/>
</dbReference>
<dbReference type="Pfam" id="PF07690">
    <property type="entry name" value="MFS_1"/>
    <property type="match status" value="1"/>
</dbReference>
<dbReference type="OrthoDB" id="6509908at2759"/>
<organism evidence="4 5">
    <name type="scientific">Patiria miniata</name>
    <name type="common">Bat star</name>
    <name type="synonym">Asterina miniata</name>
    <dbReference type="NCBI Taxonomy" id="46514"/>
    <lineage>
        <taxon>Eukaryota</taxon>
        <taxon>Metazoa</taxon>
        <taxon>Echinodermata</taxon>
        <taxon>Eleutherozoa</taxon>
        <taxon>Asterozoa</taxon>
        <taxon>Asteroidea</taxon>
        <taxon>Valvatacea</taxon>
        <taxon>Valvatida</taxon>
        <taxon>Asterinidae</taxon>
        <taxon>Patiria</taxon>
    </lineage>
</organism>
<dbReference type="PROSITE" id="PS50850">
    <property type="entry name" value="MFS"/>
    <property type="match status" value="1"/>
</dbReference>
<feature type="transmembrane region" description="Helical" evidence="2">
    <location>
        <begin position="104"/>
        <end position="127"/>
    </location>
</feature>
<dbReference type="InterPro" id="IPR020846">
    <property type="entry name" value="MFS_dom"/>
</dbReference>
<evidence type="ECO:0000313" key="4">
    <source>
        <dbReference type="EnsemblMetazoa" id="XP_038075973.1"/>
    </source>
</evidence>
<dbReference type="RefSeq" id="XP_038075972.1">
    <property type="nucleotide sequence ID" value="XM_038220044.1"/>
</dbReference>
<feature type="transmembrane region" description="Helical" evidence="2">
    <location>
        <begin position="80"/>
        <end position="98"/>
    </location>
</feature>
<evidence type="ECO:0000256" key="2">
    <source>
        <dbReference type="SAM" id="Phobius"/>
    </source>
</evidence>
<dbReference type="EnsemblMetazoa" id="XM_038220045.1">
    <property type="protein sequence ID" value="XP_038075973.1"/>
    <property type="gene ID" value="LOC119743629"/>
</dbReference>
<sequence>MAPTVQDHGWAWMVLLGAHIGLVLTSGFLQSLGVFYIEWKEFFDLTATDASWLVSVPFLVASPLCFFTGILATRVGIRHVAIVGAAITGLSTVLGSIASNITQLYIFNGLTGVGLVMTVSPGTIMISRYFKERYTFATGVVLLGVNVGQMVFPRLIRLLVVNYGWRGAMFIIGALQMNGVAACALFRPLKSNLSHPTPQHEQQDRDSDRTRRDKMNALSRRYLRVFSNINVMLILLANYVYTIGLMTNIIHLPARTKEAGWSRDRSAMLLFAFGLVSLITRSTHGWFVDRNYIRPFKLHLVTVLGMTVTAFLNPVSDGYGFLVAYAVVLGTFVGISTPLFIVNTKNVASPSEQPAALSLIWASTFLSDGFGPVVAGKIYDATGSYVAPFLTGGALCLLSFLLLCVVVRLVGIQKQDKLQKPGFPDRIVVTNADSTEDVETQPLGAETVCDVIQPS</sequence>
<reference evidence="4" key="1">
    <citation type="submission" date="2022-11" db="UniProtKB">
        <authorList>
            <consortium name="EnsemblMetazoa"/>
        </authorList>
    </citation>
    <scope>IDENTIFICATION</scope>
</reference>
<accession>A0A914BI62</accession>
<evidence type="ECO:0000259" key="3">
    <source>
        <dbReference type="PROSITE" id="PS50850"/>
    </source>
</evidence>
<dbReference type="GO" id="GO:0016020">
    <property type="term" value="C:membrane"/>
    <property type="evidence" value="ECO:0007669"/>
    <property type="project" value="UniProtKB-SubCell"/>
</dbReference>
<feature type="transmembrane region" description="Helical" evidence="2">
    <location>
        <begin position="385"/>
        <end position="410"/>
    </location>
</feature>
<dbReference type="RefSeq" id="XP_038075973.1">
    <property type="nucleotide sequence ID" value="XM_038220045.1"/>
</dbReference>
<dbReference type="InterPro" id="IPR050327">
    <property type="entry name" value="Proton-linked_MCT"/>
</dbReference>
<dbReference type="InterPro" id="IPR011701">
    <property type="entry name" value="MFS"/>
</dbReference>
<feature type="transmembrane region" description="Helical" evidence="2">
    <location>
        <begin position="134"/>
        <end position="152"/>
    </location>
</feature>
<feature type="transmembrane region" description="Helical" evidence="2">
    <location>
        <begin position="319"/>
        <end position="342"/>
    </location>
</feature>
<proteinExistence type="predicted"/>
<feature type="transmembrane region" description="Helical" evidence="2">
    <location>
        <begin position="354"/>
        <end position="379"/>
    </location>
</feature>
<dbReference type="GeneID" id="119743629"/>
<comment type="subcellular location">
    <subcellularLocation>
        <location evidence="1">Membrane</location>
        <topology evidence="1">Multi-pass membrane protein</topology>
    </subcellularLocation>
</comment>
<name>A0A914BI62_PATMI</name>
<dbReference type="InterPro" id="IPR036259">
    <property type="entry name" value="MFS_trans_sf"/>
</dbReference>
<protein>
    <recommendedName>
        <fullName evidence="3">Major facilitator superfamily (MFS) profile domain-containing protein</fullName>
    </recommendedName>
</protein>
<keyword evidence="2" id="KW-0812">Transmembrane</keyword>
<evidence type="ECO:0000256" key="1">
    <source>
        <dbReference type="ARBA" id="ARBA00004141"/>
    </source>
</evidence>